<evidence type="ECO:0000313" key="3">
    <source>
        <dbReference type="Proteomes" id="UP000271098"/>
    </source>
</evidence>
<gene>
    <name evidence="2" type="ORF">GPUH_LOCUS3499</name>
</gene>
<protein>
    <submittedName>
        <fullName evidence="4">ANK_REP_REGION domain-containing protein</fullName>
    </submittedName>
</protein>
<feature type="domain" description="WDR11 TPR" evidence="1">
    <location>
        <begin position="12"/>
        <end position="88"/>
    </location>
</feature>
<sequence>MGALQSRVREWALQLLLGSRAECRTNALRACLLASDVASEGAQSIIKLVATSLIANDCMTDGVQLLFLIGHGNDACRYLQAHGFWSKSFHFAKP</sequence>
<name>A0A183D459_9BILA</name>
<keyword evidence="3" id="KW-1185">Reference proteome</keyword>
<dbReference type="InterPro" id="IPR039694">
    <property type="entry name" value="WDR11"/>
</dbReference>
<dbReference type="OrthoDB" id="1291858at2759"/>
<dbReference type="PANTHER" id="PTHR14593">
    <property type="entry name" value="WD REPEAT-CONTAINING PROTEIN 11"/>
    <property type="match status" value="1"/>
</dbReference>
<dbReference type="EMBL" id="UYRT01006033">
    <property type="protein sequence ID" value="VDK39800.1"/>
    <property type="molecule type" value="Genomic_DNA"/>
</dbReference>
<organism evidence="4">
    <name type="scientific">Gongylonema pulchrum</name>
    <dbReference type="NCBI Taxonomy" id="637853"/>
    <lineage>
        <taxon>Eukaryota</taxon>
        <taxon>Metazoa</taxon>
        <taxon>Ecdysozoa</taxon>
        <taxon>Nematoda</taxon>
        <taxon>Chromadorea</taxon>
        <taxon>Rhabditida</taxon>
        <taxon>Spirurina</taxon>
        <taxon>Spiruromorpha</taxon>
        <taxon>Spiruroidea</taxon>
        <taxon>Gongylonematidae</taxon>
        <taxon>Gongylonema</taxon>
    </lineage>
</organism>
<proteinExistence type="predicted"/>
<dbReference type="Proteomes" id="UP000271098">
    <property type="component" value="Unassembled WGS sequence"/>
</dbReference>
<dbReference type="AlphaFoldDB" id="A0A183D459"/>
<dbReference type="Pfam" id="PF23753">
    <property type="entry name" value="TPR_WDR11"/>
    <property type="match status" value="1"/>
</dbReference>
<evidence type="ECO:0000259" key="1">
    <source>
        <dbReference type="Pfam" id="PF23753"/>
    </source>
</evidence>
<dbReference type="PANTHER" id="PTHR14593:SF5">
    <property type="entry name" value="WD REPEAT-CONTAINING PROTEIN 11"/>
    <property type="match status" value="1"/>
</dbReference>
<reference evidence="2 3" key="2">
    <citation type="submission" date="2018-11" db="EMBL/GenBank/DDBJ databases">
        <authorList>
            <consortium name="Pathogen Informatics"/>
        </authorList>
    </citation>
    <scope>NUCLEOTIDE SEQUENCE [LARGE SCALE GENOMIC DNA]</scope>
</reference>
<dbReference type="InterPro" id="IPR057854">
    <property type="entry name" value="TPR_WDR11"/>
</dbReference>
<accession>A0A183D459</accession>
<evidence type="ECO:0000313" key="4">
    <source>
        <dbReference type="WBParaSite" id="GPUH_0000350601-mRNA-1"/>
    </source>
</evidence>
<evidence type="ECO:0000313" key="2">
    <source>
        <dbReference type="EMBL" id="VDK39800.1"/>
    </source>
</evidence>
<reference evidence="4" key="1">
    <citation type="submission" date="2016-06" db="UniProtKB">
        <authorList>
            <consortium name="WormBaseParasite"/>
        </authorList>
    </citation>
    <scope>IDENTIFICATION</scope>
</reference>
<dbReference type="WBParaSite" id="GPUH_0000350601-mRNA-1">
    <property type="protein sequence ID" value="GPUH_0000350601-mRNA-1"/>
    <property type="gene ID" value="GPUH_0000350601"/>
</dbReference>
<dbReference type="GO" id="GO:0005737">
    <property type="term" value="C:cytoplasm"/>
    <property type="evidence" value="ECO:0007669"/>
    <property type="project" value="TreeGrafter"/>
</dbReference>